<keyword evidence="1 2" id="KW-0238">DNA-binding</keyword>
<evidence type="ECO:0000256" key="2">
    <source>
        <dbReference type="PROSITE-ProRule" id="PRU00335"/>
    </source>
</evidence>
<dbReference type="Proteomes" id="UP001595901">
    <property type="component" value="Unassembled WGS sequence"/>
</dbReference>
<evidence type="ECO:0000259" key="3">
    <source>
        <dbReference type="PROSITE" id="PS50977"/>
    </source>
</evidence>
<feature type="DNA-binding region" description="H-T-H motif" evidence="2">
    <location>
        <begin position="33"/>
        <end position="52"/>
    </location>
</feature>
<dbReference type="EMBL" id="JBHSAC010000017">
    <property type="protein sequence ID" value="MFC3931526.1"/>
    <property type="molecule type" value="Genomic_DNA"/>
</dbReference>
<dbReference type="PROSITE" id="PS50977">
    <property type="entry name" value="HTH_TETR_2"/>
    <property type="match status" value="1"/>
</dbReference>
<dbReference type="InterPro" id="IPR050624">
    <property type="entry name" value="HTH-type_Tx_Regulator"/>
</dbReference>
<evidence type="ECO:0000256" key="1">
    <source>
        <dbReference type="ARBA" id="ARBA00023125"/>
    </source>
</evidence>
<organism evidence="4 5">
    <name type="scientific">Streptococcus dentapri</name>
    <dbReference type="NCBI Taxonomy" id="573564"/>
    <lineage>
        <taxon>Bacteria</taxon>
        <taxon>Bacillati</taxon>
        <taxon>Bacillota</taxon>
        <taxon>Bacilli</taxon>
        <taxon>Lactobacillales</taxon>
        <taxon>Streptococcaceae</taxon>
        <taxon>Streptococcus</taxon>
    </lineage>
</organism>
<sequence>MGRRKKKPASAHRKTIQQAANQLFIENGVEATSVDKIAKTAGYSKATLYVYFENKEEIFFSLVHDYIRDLYRQVKRLTSKPPQTQDVFLKQYLQICFAIHQFCQNYPLYFEGLIGTIPVSITDSERPQVYKDIYKLGLELNKQVSLMIKRGILLDYLKPEIDIAKATLFIWSSLSGIIRMAEQKEDYYQLLGFDKEVILKEEFMTLLSCYQRK</sequence>
<dbReference type="PANTHER" id="PTHR43479">
    <property type="entry name" value="ACREF/ENVCD OPERON REPRESSOR-RELATED"/>
    <property type="match status" value="1"/>
</dbReference>
<dbReference type="InterPro" id="IPR001647">
    <property type="entry name" value="HTH_TetR"/>
</dbReference>
<proteinExistence type="predicted"/>
<reference evidence="5" key="1">
    <citation type="journal article" date="2019" name="Int. J. Syst. Evol. Microbiol.">
        <title>The Global Catalogue of Microorganisms (GCM) 10K type strain sequencing project: providing services to taxonomists for standard genome sequencing and annotation.</title>
        <authorList>
            <consortium name="The Broad Institute Genomics Platform"/>
            <consortium name="The Broad Institute Genome Sequencing Center for Infectious Disease"/>
            <person name="Wu L."/>
            <person name="Ma J."/>
        </authorList>
    </citation>
    <scope>NUCLEOTIDE SEQUENCE [LARGE SCALE GENOMIC DNA]</scope>
    <source>
        <strain evidence="5">CCUG 58728</strain>
    </source>
</reference>
<accession>A0ABV8CZD4</accession>
<comment type="caution">
    <text evidence="4">The sequence shown here is derived from an EMBL/GenBank/DDBJ whole genome shotgun (WGS) entry which is preliminary data.</text>
</comment>
<dbReference type="RefSeq" id="WP_380429699.1">
    <property type="nucleotide sequence ID" value="NZ_JBHSAC010000017.1"/>
</dbReference>
<dbReference type="PANTHER" id="PTHR43479:SF11">
    <property type="entry name" value="ACREF_ENVCD OPERON REPRESSOR-RELATED"/>
    <property type="match status" value="1"/>
</dbReference>
<dbReference type="Gene3D" id="1.10.357.10">
    <property type="entry name" value="Tetracycline Repressor, domain 2"/>
    <property type="match status" value="1"/>
</dbReference>
<feature type="domain" description="HTH tetR-type" evidence="3">
    <location>
        <begin position="10"/>
        <end position="70"/>
    </location>
</feature>
<dbReference type="Pfam" id="PF00440">
    <property type="entry name" value="TetR_N"/>
    <property type="match status" value="1"/>
</dbReference>
<evidence type="ECO:0000313" key="4">
    <source>
        <dbReference type="EMBL" id="MFC3931526.1"/>
    </source>
</evidence>
<dbReference type="SUPFAM" id="SSF46689">
    <property type="entry name" value="Homeodomain-like"/>
    <property type="match status" value="1"/>
</dbReference>
<name>A0ABV8CZD4_9STRE</name>
<dbReference type="PRINTS" id="PR00455">
    <property type="entry name" value="HTHTETR"/>
</dbReference>
<gene>
    <name evidence="4" type="ORF">ACFOSE_01760</name>
</gene>
<protein>
    <submittedName>
        <fullName evidence="4">TetR/AcrR family transcriptional regulator</fullName>
    </submittedName>
</protein>
<dbReference type="InterPro" id="IPR009057">
    <property type="entry name" value="Homeodomain-like_sf"/>
</dbReference>
<evidence type="ECO:0000313" key="5">
    <source>
        <dbReference type="Proteomes" id="UP001595901"/>
    </source>
</evidence>
<keyword evidence="5" id="KW-1185">Reference proteome</keyword>